<reference evidence="2" key="2">
    <citation type="journal article" date="2021" name="PeerJ">
        <title>Extensive microbial diversity within the chicken gut microbiome revealed by metagenomics and culture.</title>
        <authorList>
            <person name="Gilroy R."/>
            <person name="Ravi A."/>
            <person name="Getino M."/>
            <person name="Pursley I."/>
            <person name="Horton D.L."/>
            <person name="Alikhan N.F."/>
            <person name="Baker D."/>
            <person name="Gharbi K."/>
            <person name="Hall N."/>
            <person name="Watson M."/>
            <person name="Adriaenssens E.M."/>
            <person name="Foster-Nyarko E."/>
            <person name="Jarju S."/>
            <person name="Secka A."/>
            <person name="Antonio M."/>
            <person name="Oren A."/>
            <person name="Chaudhuri R.R."/>
            <person name="La Ragione R."/>
            <person name="Hildebrand F."/>
            <person name="Pallen M.J."/>
        </authorList>
    </citation>
    <scope>NUCLEOTIDE SEQUENCE</scope>
    <source>
        <strain evidence="2">ChiW16-3235</strain>
    </source>
</reference>
<dbReference type="Proteomes" id="UP000823913">
    <property type="component" value="Unassembled WGS sequence"/>
</dbReference>
<dbReference type="Pfam" id="PF08863">
    <property type="entry name" value="YolD"/>
    <property type="match status" value="1"/>
</dbReference>
<dbReference type="InterPro" id="IPR014962">
    <property type="entry name" value="YolD"/>
</dbReference>
<feature type="region of interest" description="Disordered" evidence="1">
    <location>
        <begin position="1"/>
        <end position="23"/>
    </location>
</feature>
<evidence type="ECO:0000313" key="3">
    <source>
        <dbReference type="Proteomes" id="UP000823913"/>
    </source>
</evidence>
<dbReference type="AlphaFoldDB" id="A0A9D1E6E1"/>
<comment type="caution">
    <text evidence="2">The sequence shown here is derived from an EMBL/GenBank/DDBJ whole genome shotgun (WGS) entry which is preliminary data.</text>
</comment>
<dbReference type="EMBL" id="DVHK01000078">
    <property type="protein sequence ID" value="HIR67125.1"/>
    <property type="molecule type" value="Genomic_DNA"/>
</dbReference>
<protein>
    <submittedName>
        <fullName evidence="2">YolD-like family protein</fullName>
    </submittedName>
</protein>
<name>A0A9D1E6E1_9FIRM</name>
<sequence>MNDYDDIINLPHHQSKNHPHMSMHDRAAQFAPFAALTGYDDAVKEARRLTDSKPELDENQLEELDQKLADLMTCIEEHPEVTITYFKPDDKKEGGAYITCVGKLKKIDCYKRQLIFEDGREIEVCNIVEIEKMS</sequence>
<evidence type="ECO:0000313" key="2">
    <source>
        <dbReference type="EMBL" id="HIR67125.1"/>
    </source>
</evidence>
<gene>
    <name evidence="2" type="ORF">IAB94_03630</name>
</gene>
<accession>A0A9D1E6E1</accession>
<organism evidence="2 3">
    <name type="scientific">Candidatus Coproplasma avicola</name>
    <dbReference type="NCBI Taxonomy" id="2840744"/>
    <lineage>
        <taxon>Bacteria</taxon>
        <taxon>Bacillati</taxon>
        <taxon>Bacillota</taxon>
        <taxon>Clostridia</taxon>
        <taxon>Eubacteriales</taxon>
        <taxon>Candidatus Coproplasma</taxon>
    </lineage>
</organism>
<reference evidence="2" key="1">
    <citation type="submission" date="2020-10" db="EMBL/GenBank/DDBJ databases">
        <authorList>
            <person name="Gilroy R."/>
        </authorList>
    </citation>
    <scope>NUCLEOTIDE SEQUENCE</scope>
    <source>
        <strain evidence="2">ChiW16-3235</strain>
    </source>
</reference>
<proteinExistence type="predicted"/>
<evidence type="ECO:0000256" key="1">
    <source>
        <dbReference type="SAM" id="MobiDB-lite"/>
    </source>
</evidence>